<dbReference type="InterPro" id="IPR042099">
    <property type="entry name" value="ANL_N_sf"/>
</dbReference>
<dbReference type="Gene3D" id="3.40.50.12780">
    <property type="entry name" value="N-terminal domain of ligase-like"/>
    <property type="match status" value="1"/>
</dbReference>
<keyword evidence="1" id="KW-0596">Phosphopantetheine</keyword>
<dbReference type="InterPro" id="IPR036736">
    <property type="entry name" value="ACP-like_sf"/>
</dbReference>
<evidence type="ECO:0000313" key="4">
    <source>
        <dbReference type="EMBL" id="SPO25842.1"/>
    </source>
</evidence>
<accession>A0A5C3E5P1</accession>
<dbReference type="Proteomes" id="UP000324022">
    <property type="component" value="Unassembled WGS sequence"/>
</dbReference>
<dbReference type="Gene3D" id="3.40.50.720">
    <property type="entry name" value="NAD(P)-binding Rossmann-like Domain"/>
    <property type="match status" value="1"/>
</dbReference>
<dbReference type="InterPro" id="IPR000873">
    <property type="entry name" value="AMP-dep_synth/lig_dom"/>
</dbReference>
<dbReference type="Pfam" id="PF07993">
    <property type="entry name" value="NAD_binding_4"/>
    <property type="match status" value="1"/>
</dbReference>
<dbReference type="Gene3D" id="1.10.1200.10">
    <property type="entry name" value="ACP-like"/>
    <property type="match status" value="1"/>
</dbReference>
<keyword evidence="5" id="KW-1185">Reference proteome</keyword>
<reference evidence="4 5" key="1">
    <citation type="submission" date="2018-03" db="EMBL/GenBank/DDBJ databases">
        <authorList>
            <person name="Guldener U."/>
        </authorList>
    </citation>
    <scope>NUCLEOTIDE SEQUENCE [LARGE SCALE GENOMIC DNA]</scope>
    <source>
        <strain evidence="4 5">NBRC100155</strain>
    </source>
</reference>
<gene>
    <name evidence="4" type="ORF">UTRI_03207</name>
</gene>
<name>A0A5C3E5P1_9BASI</name>
<dbReference type="InterPro" id="IPR051414">
    <property type="entry name" value="Adenylate-forming_Reductase"/>
</dbReference>
<protein>
    <submittedName>
        <fullName evidence="4">Related to LYS2 - L-aminoadipate-semialdehyde dehydrogenase, large subunit</fullName>
    </submittedName>
</protein>
<evidence type="ECO:0000256" key="2">
    <source>
        <dbReference type="ARBA" id="ARBA00022553"/>
    </source>
</evidence>
<evidence type="ECO:0000313" key="5">
    <source>
        <dbReference type="Proteomes" id="UP000324022"/>
    </source>
</evidence>
<dbReference type="Pfam" id="PF00550">
    <property type="entry name" value="PP-binding"/>
    <property type="match status" value="1"/>
</dbReference>
<dbReference type="PROSITE" id="PS50075">
    <property type="entry name" value="CARRIER"/>
    <property type="match status" value="1"/>
</dbReference>
<dbReference type="SUPFAM" id="SSF51735">
    <property type="entry name" value="NAD(P)-binding Rossmann-fold domains"/>
    <property type="match status" value="1"/>
</dbReference>
<dbReference type="Pfam" id="PF23562">
    <property type="entry name" value="AMP-binding_C_3"/>
    <property type="match status" value="1"/>
</dbReference>
<keyword evidence="2" id="KW-0597">Phosphoprotein</keyword>
<dbReference type="PANTHER" id="PTHR43439:SF2">
    <property type="entry name" value="ENZYME, PUTATIVE (JCVI)-RELATED"/>
    <property type="match status" value="1"/>
</dbReference>
<dbReference type="OrthoDB" id="429813at2759"/>
<dbReference type="SUPFAM" id="SSF47336">
    <property type="entry name" value="ACP-like"/>
    <property type="match status" value="1"/>
</dbReference>
<dbReference type="InterPro" id="IPR036291">
    <property type="entry name" value="NAD(P)-bd_dom_sf"/>
</dbReference>
<dbReference type="PANTHER" id="PTHR43439">
    <property type="entry name" value="PHENYLACETATE-COENZYME A LIGASE"/>
    <property type="match status" value="1"/>
</dbReference>
<evidence type="ECO:0000259" key="3">
    <source>
        <dbReference type="PROSITE" id="PS50075"/>
    </source>
</evidence>
<dbReference type="InterPro" id="IPR013120">
    <property type="entry name" value="FAR_NAD-bd"/>
</dbReference>
<organism evidence="4 5">
    <name type="scientific">Ustilago trichophora</name>
    <dbReference type="NCBI Taxonomy" id="86804"/>
    <lineage>
        <taxon>Eukaryota</taxon>
        <taxon>Fungi</taxon>
        <taxon>Dikarya</taxon>
        <taxon>Basidiomycota</taxon>
        <taxon>Ustilaginomycotina</taxon>
        <taxon>Ustilaginomycetes</taxon>
        <taxon>Ustilaginales</taxon>
        <taxon>Ustilaginaceae</taxon>
        <taxon>Ustilago</taxon>
    </lineage>
</organism>
<proteinExistence type="predicted"/>
<dbReference type="EMBL" id="OOIN01000012">
    <property type="protein sequence ID" value="SPO25842.1"/>
    <property type="molecule type" value="Genomic_DNA"/>
</dbReference>
<dbReference type="SUPFAM" id="SSF56801">
    <property type="entry name" value="Acetyl-CoA synthetase-like"/>
    <property type="match status" value="1"/>
</dbReference>
<evidence type="ECO:0000256" key="1">
    <source>
        <dbReference type="ARBA" id="ARBA00022450"/>
    </source>
</evidence>
<dbReference type="Pfam" id="PF00501">
    <property type="entry name" value="AMP-binding"/>
    <property type="match status" value="1"/>
</dbReference>
<dbReference type="AlphaFoldDB" id="A0A5C3E5P1"/>
<sequence>MKSSLDPSNPPYLTLTISQALSLPTPTSPEPTQHESVNHMLDARALHAPHQLAVGFTHQTPDHNWQCQTLTYAQSRTLSLLLAGKLRDRLPERQTNAKSPNRTPLVAILSPSGVDLFGHILALWRSGYGVLCIAPGSPAESIANLLRLTETKVVLAHNSQTGAARAAVEALRGESKENSIKAQVCEMLPNVLDLLHGNTSDTAEIQESVARGDDVLVTMHTSGSSGLPKPIYQLHRFWTTSMLTAPGRELSAFTTTPLFHGGMSDLLRSIQAGSSIFFHPTADPGALSTSAICQAITACKQTISYFLSVPYILIMLFSDRAEQGRNMLKGMQLVSTGGAPLPQQLGDDMVQNNIRLVSRLGSSECGFLMSSWRDFITDVEWNYLRIPDELGQAMIRFEPHDGRLFELVVAKDWPTKLVANREDGGYATSDLYSKHETLPNTWRYDSRSDDTLVLVSGKKASSTLAESKLKASPLVGEAIVFGANRAILGALVFVNSEAAPDDDSFDDKLKVKLLQQLQPILAQINESSPPHAQLASEMIHLLPPSCLPTIPRASKGTLQRGRAYQQFSTLINQIYLDFEEGRSLRINRDQRGKVALQGTELISWLQGEVERINGTRLEPDTDVFVAGVDSIQSARIRAAIHQGVELDGRLLDRNVVYEYPTLRLLAHHIEAVRAGSVSSDAAGEKQERELQLMRELVTKYSPSSDRSSDDFKATQNGVERNQISKVEEGGTLFLLTGVTGGLGAQLLNRVAAQLEPNDTILCLVRARDTSHARQRVLEALQFRHLDSASTLLSSGQNRPSIHCLASDLSQPNCGIHSTTLSKLGQDHTRVVTIHSAWSVNFVASLSSFEGENIVGLSHVLDLHKKLVSGSLGCWQLSCFTFCSSVASILSTTSCLNSGRVLGETLSNETLDAVPMGYARSKWVAEQLVASHFHVQSSRYAIVRIGQLCSETTHGVWNESEAWPILIHLSQQVGCFPNLQHERLDWVATDIAAQTLLDLSNPTSSKGMKGDTVEVYNLAQPTKLSTDNRAMWKDLYHWLTASGIQLNLIDPSKWLEKIQKADLDHRGLLSLWQKNFIPDSHKQPAGQETRYNCDKALNASPAFRNWHGKGVTQDLIEKTVQRWKDIGFLN</sequence>
<dbReference type="InterPro" id="IPR009081">
    <property type="entry name" value="PP-bd_ACP"/>
</dbReference>
<feature type="domain" description="Carrier" evidence="3">
    <location>
        <begin position="596"/>
        <end position="673"/>
    </location>
</feature>